<gene>
    <name evidence="1" type="ORF">HOV93_39180</name>
</gene>
<evidence type="ECO:0000313" key="1">
    <source>
        <dbReference type="EMBL" id="MBA2116726.1"/>
    </source>
</evidence>
<dbReference type="AlphaFoldDB" id="A0A7V8V8Q8"/>
<dbReference type="EMBL" id="JABRWO010000011">
    <property type="protein sequence ID" value="MBA2116726.1"/>
    <property type="molecule type" value="Genomic_DNA"/>
</dbReference>
<organism evidence="1 2">
    <name type="scientific">Bremerella alba</name>
    <dbReference type="NCBI Taxonomy" id="980252"/>
    <lineage>
        <taxon>Bacteria</taxon>
        <taxon>Pseudomonadati</taxon>
        <taxon>Planctomycetota</taxon>
        <taxon>Planctomycetia</taxon>
        <taxon>Pirellulales</taxon>
        <taxon>Pirellulaceae</taxon>
        <taxon>Bremerella</taxon>
    </lineage>
</organism>
<protein>
    <submittedName>
        <fullName evidence="1">Uncharacterized protein</fullName>
    </submittedName>
</protein>
<sequence length="240" mass="27004">MTVLDVSRMNSIRETAARASADNDNNPNGWSQSIADPMKMLACFPALQIKSGYILRAYQFKEGGNGNGFVWAMPIDADFPQPEDCPTQVGRFLRPPKPPQSLDQLMDAIEGDDTPWSYFSASIFSREASEFGAMWHGCQWSTHSLLGTDPWQCDPDAKDRRKRQALASGKADEWTWNADRPETWGPTYSEQGDIVTITFHTFSGLAQESIFRFTDTFHKGRFNFATQEETIALGPHGYIF</sequence>
<accession>A0A7V8V8Q8</accession>
<reference evidence="1 2" key="1">
    <citation type="submission" date="2020-05" db="EMBL/GenBank/DDBJ databases">
        <title>Bremerella alba sp. nov., a novel planctomycete isolated from the surface of the macroalga Fucus spiralis.</title>
        <authorList>
            <person name="Godinho O."/>
            <person name="Botelho R."/>
            <person name="Albuquerque L."/>
            <person name="Wiegand S."/>
            <person name="Da Costa M.S."/>
            <person name="Lobo-Da-Cunha A."/>
            <person name="Jogler C."/>
            <person name="Lage O.M."/>
        </authorList>
    </citation>
    <scope>NUCLEOTIDE SEQUENCE [LARGE SCALE GENOMIC DNA]</scope>
    <source>
        <strain evidence="1 2">FF15</strain>
    </source>
</reference>
<comment type="caution">
    <text evidence="1">The sequence shown here is derived from an EMBL/GenBank/DDBJ whole genome shotgun (WGS) entry which is preliminary data.</text>
</comment>
<evidence type="ECO:0000313" key="2">
    <source>
        <dbReference type="Proteomes" id="UP000551616"/>
    </source>
</evidence>
<proteinExistence type="predicted"/>
<keyword evidence="2" id="KW-1185">Reference proteome</keyword>
<name>A0A7V8V8Q8_9BACT</name>
<dbReference type="Proteomes" id="UP000551616">
    <property type="component" value="Unassembled WGS sequence"/>
</dbReference>